<gene>
    <name evidence="4" type="primary">uspA2</name>
    <name evidence="4" type="ordered locus">EBL_c15730</name>
</gene>
<name>I2B813_SHIBC</name>
<dbReference type="Gene3D" id="3.40.50.620">
    <property type="entry name" value="HUPs"/>
    <property type="match status" value="1"/>
</dbReference>
<dbReference type="AlphaFoldDB" id="I2B813"/>
<accession>K6UQD6</accession>
<comment type="similarity">
    <text evidence="1 2">Belongs to the universal stress protein A family.</text>
</comment>
<protein>
    <recommendedName>
        <fullName evidence="2">Universal stress protein</fullName>
    </recommendedName>
</protein>
<dbReference type="NCBIfam" id="NF007512">
    <property type="entry name" value="PRK10116.1"/>
    <property type="match status" value="1"/>
</dbReference>
<dbReference type="InterPro" id="IPR014729">
    <property type="entry name" value="Rossmann-like_a/b/a_fold"/>
</dbReference>
<evidence type="ECO:0000259" key="3">
    <source>
        <dbReference type="Pfam" id="PF00582"/>
    </source>
</evidence>
<dbReference type="Pfam" id="PF00582">
    <property type="entry name" value="Usp"/>
    <property type="match status" value="1"/>
</dbReference>
<dbReference type="OrthoDB" id="9792500at2"/>
<dbReference type="STRING" id="630626.EBL_c15730"/>
<reference evidence="4 5" key="1">
    <citation type="journal article" date="2012" name="J. Bacteriol.">
        <title>Complete genome sequence of the B12-producing Shimwellia blattae strain DSM 4481, isolated from a cockroach.</title>
        <authorList>
            <person name="Brzuszkiewicz E."/>
            <person name="Waschkowitz T."/>
            <person name="Wiezer A."/>
            <person name="Daniel R."/>
        </authorList>
    </citation>
    <scope>NUCLEOTIDE SEQUENCE [LARGE SCALE GENOMIC DNA]</scope>
    <source>
        <strain evidence="5">ATCC 29907 / DSM 4481 / JCM 1650 / NBRC 105725 / CDC 9005-74</strain>
    </source>
</reference>
<dbReference type="PIRSF" id="PIRSF006276">
    <property type="entry name" value="UspA"/>
    <property type="match status" value="1"/>
</dbReference>
<evidence type="ECO:0000313" key="4">
    <source>
        <dbReference type="EMBL" id="AFJ46667.1"/>
    </source>
</evidence>
<evidence type="ECO:0000256" key="1">
    <source>
        <dbReference type="ARBA" id="ARBA00008791"/>
    </source>
</evidence>
<keyword evidence="2" id="KW-0963">Cytoplasm</keyword>
<evidence type="ECO:0000256" key="2">
    <source>
        <dbReference type="PIRNR" id="PIRNR006276"/>
    </source>
</evidence>
<comment type="function">
    <text evidence="2">Required for resistance to DNA-damaging agents.</text>
</comment>
<sequence>MAYKRLLVAVAPGVESQQLVEKAVALARPVQGSITLLTLAVEPAFYQHMTSPMLEDLRDLLLEETHLFLDDLVAHCDYPITSRRIVTGELAPQLIAACEEENIDLLICGNHNSSRFSSAVCAARKVIATSQRDVLLICLR</sequence>
<dbReference type="eggNOG" id="COG0589">
    <property type="taxonomic scope" value="Bacteria"/>
</dbReference>
<dbReference type="GO" id="GO:0005737">
    <property type="term" value="C:cytoplasm"/>
    <property type="evidence" value="ECO:0007669"/>
    <property type="project" value="UniProtKB-SubCell"/>
</dbReference>
<dbReference type="RefSeq" id="WP_002440131.1">
    <property type="nucleotide sequence ID" value="NC_017910.1"/>
</dbReference>
<dbReference type="InterPro" id="IPR006015">
    <property type="entry name" value="Universal_stress_UspA"/>
</dbReference>
<dbReference type="SUPFAM" id="SSF52402">
    <property type="entry name" value="Adenine nucleotide alpha hydrolases-like"/>
    <property type="match status" value="1"/>
</dbReference>
<dbReference type="Proteomes" id="UP000001955">
    <property type="component" value="Chromosome"/>
</dbReference>
<keyword evidence="5" id="KW-1185">Reference proteome</keyword>
<evidence type="ECO:0000313" key="5">
    <source>
        <dbReference type="Proteomes" id="UP000001955"/>
    </source>
</evidence>
<organism evidence="4 5">
    <name type="scientific">Shimwellia blattae (strain ATCC 29907 / DSM 4481 / JCM 1650 / NBRC 105725 / CDC 9005-74)</name>
    <name type="common">Escherichia blattae</name>
    <dbReference type="NCBI Taxonomy" id="630626"/>
    <lineage>
        <taxon>Bacteria</taxon>
        <taxon>Pseudomonadati</taxon>
        <taxon>Pseudomonadota</taxon>
        <taxon>Gammaproteobacteria</taxon>
        <taxon>Enterobacterales</taxon>
        <taxon>Enterobacteriaceae</taxon>
        <taxon>Shimwellia</taxon>
    </lineage>
</organism>
<dbReference type="EMBL" id="CP001560">
    <property type="protein sequence ID" value="AFJ46667.1"/>
    <property type="molecule type" value="Genomic_DNA"/>
</dbReference>
<dbReference type="InterPro" id="IPR006016">
    <property type="entry name" value="UspA"/>
</dbReference>
<accession>I2B813</accession>
<dbReference type="KEGG" id="ebt:EBL_c15730"/>
<proteinExistence type="inferred from homology"/>
<comment type="subcellular location">
    <subcellularLocation>
        <location evidence="2">Cytoplasm</location>
    </subcellularLocation>
</comment>
<dbReference type="HOGENOM" id="CLU_049301_18_1_6"/>
<feature type="domain" description="UspA" evidence="3">
    <location>
        <begin position="3"/>
        <end position="136"/>
    </location>
</feature>